<gene>
    <name evidence="1" type="ORF">Bpfe_023958</name>
</gene>
<proteinExistence type="predicted"/>
<dbReference type="AlphaFoldDB" id="A0AAD8F0W0"/>
<name>A0AAD8F0W0_BIOPF</name>
<sequence>MSKMRIKSFVVADDTATPFIMCPRERSTVLRQATSLNIVSSADFKYQWRVLMNGINKINELRCNLLGCFEVSEATRKDRSHSGLM</sequence>
<accession>A0AAD8F0W0</accession>
<protein>
    <submittedName>
        <fullName evidence="1">Uncharacterized protein</fullName>
    </submittedName>
</protein>
<reference evidence="1" key="1">
    <citation type="journal article" date="2023" name="PLoS Negl. Trop. Dis.">
        <title>A genome sequence for Biomphalaria pfeifferi, the major vector snail for the human-infecting parasite Schistosoma mansoni.</title>
        <authorList>
            <person name="Bu L."/>
            <person name="Lu L."/>
            <person name="Laidemitt M.R."/>
            <person name="Zhang S.M."/>
            <person name="Mutuku M."/>
            <person name="Mkoji G."/>
            <person name="Steinauer M."/>
            <person name="Loker E.S."/>
        </authorList>
    </citation>
    <scope>NUCLEOTIDE SEQUENCE</scope>
    <source>
        <strain evidence="1">KasaAsao</strain>
    </source>
</reference>
<dbReference type="EMBL" id="JASAOG010000163">
    <property type="protein sequence ID" value="KAK0046563.1"/>
    <property type="molecule type" value="Genomic_DNA"/>
</dbReference>
<comment type="caution">
    <text evidence="1">The sequence shown here is derived from an EMBL/GenBank/DDBJ whole genome shotgun (WGS) entry which is preliminary data.</text>
</comment>
<evidence type="ECO:0000313" key="2">
    <source>
        <dbReference type="Proteomes" id="UP001233172"/>
    </source>
</evidence>
<reference evidence="1" key="2">
    <citation type="submission" date="2023-04" db="EMBL/GenBank/DDBJ databases">
        <authorList>
            <person name="Bu L."/>
            <person name="Lu L."/>
            <person name="Laidemitt M.R."/>
            <person name="Zhang S.M."/>
            <person name="Mutuku M."/>
            <person name="Mkoji G."/>
            <person name="Steinauer M."/>
            <person name="Loker E.S."/>
        </authorList>
    </citation>
    <scope>NUCLEOTIDE SEQUENCE</scope>
    <source>
        <strain evidence="1">KasaAsao</strain>
        <tissue evidence="1">Whole Snail</tissue>
    </source>
</reference>
<dbReference type="Proteomes" id="UP001233172">
    <property type="component" value="Unassembled WGS sequence"/>
</dbReference>
<organism evidence="1 2">
    <name type="scientific">Biomphalaria pfeifferi</name>
    <name type="common">Bloodfluke planorb</name>
    <name type="synonym">Freshwater snail</name>
    <dbReference type="NCBI Taxonomy" id="112525"/>
    <lineage>
        <taxon>Eukaryota</taxon>
        <taxon>Metazoa</taxon>
        <taxon>Spiralia</taxon>
        <taxon>Lophotrochozoa</taxon>
        <taxon>Mollusca</taxon>
        <taxon>Gastropoda</taxon>
        <taxon>Heterobranchia</taxon>
        <taxon>Euthyneura</taxon>
        <taxon>Panpulmonata</taxon>
        <taxon>Hygrophila</taxon>
        <taxon>Lymnaeoidea</taxon>
        <taxon>Planorbidae</taxon>
        <taxon>Biomphalaria</taxon>
    </lineage>
</organism>
<evidence type="ECO:0000313" key="1">
    <source>
        <dbReference type="EMBL" id="KAK0046563.1"/>
    </source>
</evidence>
<keyword evidence="2" id="KW-1185">Reference proteome</keyword>